<dbReference type="AlphaFoldDB" id="A0AAD6Y0V2"/>
<organism evidence="4 5">
    <name type="scientific">Mycena pura</name>
    <dbReference type="NCBI Taxonomy" id="153505"/>
    <lineage>
        <taxon>Eukaryota</taxon>
        <taxon>Fungi</taxon>
        <taxon>Dikarya</taxon>
        <taxon>Basidiomycota</taxon>
        <taxon>Agaricomycotina</taxon>
        <taxon>Agaricomycetes</taxon>
        <taxon>Agaricomycetidae</taxon>
        <taxon>Agaricales</taxon>
        <taxon>Marasmiineae</taxon>
        <taxon>Mycenaceae</taxon>
        <taxon>Mycena</taxon>
    </lineage>
</organism>
<comment type="caution">
    <text evidence="4">The sequence shown here is derived from an EMBL/GenBank/DDBJ whole genome shotgun (WGS) entry which is preliminary data.</text>
</comment>
<feature type="compositionally biased region" description="Polar residues" evidence="2">
    <location>
        <begin position="41"/>
        <end position="54"/>
    </location>
</feature>
<dbReference type="SMART" id="SM00739">
    <property type="entry name" value="KOW"/>
    <property type="match status" value="3"/>
</dbReference>
<reference evidence="4" key="1">
    <citation type="submission" date="2023-03" db="EMBL/GenBank/DDBJ databases">
        <title>Massive genome expansion in bonnet fungi (Mycena s.s.) driven by repeated elements and novel gene families across ecological guilds.</title>
        <authorList>
            <consortium name="Lawrence Berkeley National Laboratory"/>
            <person name="Harder C.B."/>
            <person name="Miyauchi S."/>
            <person name="Viragh M."/>
            <person name="Kuo A."/>
            <person name="Thoen E."/>
            <person name="Andreopoulos B."/>
            <person name="Lu D."/>
            <person name="Skrede I."/>
            <person name="Drula E."/>
            <person name="Henrissat B."/>
            <person name="Morin E."/>
            <person name="Kohler A."/>
            <person name="Barry K."/>
            <person name="LaButti K."/>
            <person name="Morin E."/>
            <person name="Salamov A."/>
            <person name="Lipzen A."/>
            <person name="Mereny Z."/>
            <person name="Hegedus B."/>
            <person name="Baldrian P."/>
            <person name="Stursova M."/>
            <person name="Weitz H."/>
            <person name="Taylor A."/>
            <person name="Grigoriev I.V."/>
            <person name="Nagy L.G."/>
            <person name="Martin F."/>
            <person name="Kauserud H."/>
        </authorList>
    </citation>
    <scope>NUCLEOTIDE SEQUENCE</scope>
    <source>
        <strain evidence="4">9144</strain>
    </source>
</reference>
<feature type="domain" description="KOW" evidence="3">
    <location>
        <begin position="498"/>
        <end position="525"/>
    </location>
</feature>
<accession>A0AAD6Y0V2</accession>
<dbReference type="Proteomes" id="UP001219525">
    <property type="component" value="Unassembled WGS sequence"/>
</dbReference>
<evidence type="ECO:0000313" key="4">
    <source>
        <dbReference type="EMBL" id="KAJ7191474.1"/>
    </source>
</evidence>
<keyword evidence="1" id="KW-0175">Coiled coil</keyword>
<dbReference type="InterPro" id="IPR005824">
    <property type="entry name" value="KOW"/>
</dbReference>
<protein>
    <recommendedName>
        <fullName evidence="3">KOW domain-containing protein</fullName>
    </recommendedName>
</protein>
<gene>
    <name evidence="4" type="ORF">GGX14DRAFT_578929</name>
</gene>
<evidence type="ECO:0000256" key="2">
    <source>
        <dbReference type="SAM" id="MobiDB-lite"/>
    </source>
</evidence>
<dbReference type="EMBL" id="JARJCW010000132">
    <property type="protein sequence ID" value="KAJ7191474.1"/>
    <property type="molecule type" value="Genomic_DNA"/>
</dbReference>
<evidence type="ECO:0000256" key="1">
    <source>
        <dbReference type="SAM" id="Coils"/>
    </source>
</evidence>
<feature type="compositionally biased region" description="Basic and acidic residues" evidence="2">
    <location>
        <begin position="61"/>
        <end position="76"/>
    </location>
</feature>
<keyword evidence="5" id="KW-1185">Reference proteome</keyword>
<sequence length="1007" mass="111834">MPSHQLWQRLGIKFGRCLHGHLFSLLPPPTIKSDVRCKMAPSSTSRPSIVQSSLKLGAVDANERSRPVDDGAQEPKQKRRRVGRGSAEDDIASFLDVEAQVVGSDEEDVEDDETDGFIDDAGSSDGIQVPWLYPQLARRSPSLEPEAIAQRIQERDSARRAASLAGATDDIDDMVDALSPIYDVSVHPWLRYELSQFLKSLPGVVRIVQPRSTLLRDHLYVECRDRHALVKALFSWPQAHRTSRAQKFPVLLGLTDRQAVAPSSVPSLRSNYALTGVWARLRETGDMYYQDLLAMIADDDDPLHSTCESGDRLALVIPRIEFDYLVAHPPDHRPPPGLFTFQQVADKYPENNRPTWAASLQLWMWGKLAYRDSGLSVIKIPPSHNLLTSDVLPTDDELALFSSSFDYDLDRPSLVSWVLQPGDRVIVVEAKTGEFMEFAGATGYIIEMHANTAIILPDHVHTQQTEDEGPTAAAATREGHFSIPLSLLRLHLLATPPMLSIGDRVGILRGPHFGVHGRIVEFSGAFANVLPLEGDLICVELADARINVRLGDVVEVTRGAYQGAVGFIVALCVGGYVELYVSKMGRALELQCNNISDTMGSDHISVKVRTLDLKFTFMEAAGRWTMPSTTQPSVVDQQRQRDRDREVWEKDMRTIGRLLRDVEVRIVKGHDKKGRFGQVKDYHHKRGTVTEAEISRARLGDSIEEILADAELIVILEFDGSRVEIGVDNVVERHDFPLAQAALFKLLGILDIFIAHEKTSQPEPDIEKVAENDVSWGAVVPSLLPPVELQVLPPDVGETTGVWLTIPKLVNKRVDLVMVSVAELREIEEKHQQLKKDKKINSRTYDMAKANRPGYLTPLIEPVRFNGVARLTVKCKFPPGNNATVPTITLRPCRRTHVDSANATEQCISAVVGRVIIIGPDEDGSRAHIGEYAETQPATLGVPSTFVRVRFQKLRVDGVIVQSFGRFHINCLCRSFNRAIPGYEETCPSTDFAADPPPPPGLWVPIE</sequence>
<feature type="domain" description="KOW" evidence="3">
    <location>
        <begin position="547"/>
        <end position="574"/>
    </location>
</feature>
<proteinExistence type="predicted"/>
<feature type="region of interest" description="Disordered" evidence="2">
    <location>
        <begin position="37"/>
        <end position="87"/>
    </location>
</feature>
<evidence type="ECO:0000313" key="5">
    <source>
        <dbReference type="Proteomes" id="UP001219525"/>
    </source>
</evidence>
<evidence type="ECO:0000259" key="3">
    <source>
        <dbReference type="SMART" id="SM00739"/>
    </source>
</evidence>
<name>A0AAD6Y0V2_9AGAR</name>
<feature type="domain" description="KOW" evidence="3">
    <location>
        <begin position="657"/>
        <end position="685"/>
    </location>
</feature>
<feature type="coiled-coil region" evidence="1">
    <location>
        <begin position="817"/>
        <end position="844"/>
    </location>
</feature>